<keyword evidence="3 5" id="KW-1133">Transmembrane helix</keyword>
<dbReference type="Proteomes" id="UP001439008">
    <property type="component" value="Unassembled WGS sequence"/>
</dbReference>
<evidence type="ECO:0000256" key="1">
    <source>
        <dbReference type="ARBA" id="ARBA00004141"/>
    </source>
</evidence>
<feature type="transmembrane region" description="Helical" evidence="5">
    <location>
        <begin position="283"/>
        <end position="300"/>
    </location>
</feature>
<keyword evidence="4 5" id="KW-0472">Membrane</keyword>
<feature type="transmembrane region" description="Helical" evidence="5">
    <location>
        <begin position="321"/>
        <end position="343"/>
    </location>
</feature>
<feature type="transmembrane region" description="Helical" evidence="5">
    <location>
        <begin position="69"/>
        <end position="96"/>
    </location>
</feature>
<evidence type="ECO:0000313" key="7">
    <source>
        <dbReference type="EMBL" id="MES1919074.1"/>
    </source>
</evidence>
<dbReference type="PANTHER" id="PTHR22950">
    <property type="entry name" value="AMINO ACID TRANSPORTER"/>
    <property type="match status" value="1"/>
</dbReference>
<dbReference type="EMBL" id="JBDODL010000192">
    <property type="protein sequence ID" value="MES1919074.1"/>
    <property type="molecule type" value="Genomic_DNA"/>
</dbReference>
<evidence type="ECO:0000256" key="2">
    <source>
        <dbReference type="ARBA" id="ARBA00022692"/>
    </source>
</evidence>
<gene>
    <name evidence="7" type="ORF">MHBO_000944</name>
</gene>
<keyword evidence="8" id="KW-1185">Reference proteome</keyword>
<comment type="caution">
    <text evidence="7">The sequence shown here is derived from an EMBL/GenBank/DDBJ whole genome shotgun (WGS) entry which is preliminary data.</text>
</comment>
<dbReference type="InterPro" id="IPR013057">
    <property type="entry name" value="AA_transpt_TM"/>
</dbReference>
<evidence type="ECO:0000313" key="8">
    <source>
        <dbReference type="Proteomes" id="UP001439008"/>
    </source>
</evidence>
<feature type="transmembrane region" description="Helical" evidence="5">
    <location>
        <begin position="377"/>
        <end position="403"/>
    </location>
</feature>
<feature type="transmembrane region" description="Helical" evidence="5">
    <location>
        <begin position="141"/>
        <end position="161"/>
    </location>
</feature>
<reference evidence="7 8" key="1">
    <citation type="journal article" date="2024" name="BMC Biol.">
        <title>Comparative genomics of Ascetosporea gives new insight into the evolutionary basis for animal parasitism in Rhizaria.</title>
        <authorList>
            <person name="Hiltunen Thoren M."/>
            <person name="Onut-Brannstrom I."/>
            <person name="Alfjorden A."/>
            <person name="Peckova H."/>
            <person name="Swords F."/>
            <person name="Hooper C."/>
            <person name="Holzer A.S."/>
            <person name="Bass D."/>
            <person name="Burki F."/>
        </authorList>
    </citation>
    <scope>NUCLEOTIDE SEQUENCE [LARGE SCALE GENOMIC DNA]</scope>
    <source>
        <strain evidence="7">20-A016</strain>
    </source>
</reference>
<feature type="domain" description="Amino acid transporter transmembrane" evidence="6">
    <location>
        <begin position="1"/>
        <end position="169"/>
    </location>
</feature>
<evidence type="ECO:0000256" key="5">
    <source>
        <dbReference type="SAM" id="Phobius"/>
    </source>
</evidence>
<accession>A0ABV2AHW2</accession>
<protein>
    <recommendedName>
        <fullName evidence="6">Amino acid transporter transmembrane domain-containing protein</fullName>
    </recommendedName>
</protein>
<feature type="transmembrane region" description="Helical" evidence="5">
    <location>
        <begin position="424"/>
        <end position="444"/>
    </location>
</feature>
<feature type="transmembrane region" description="Helical" evidence="5">
    <location>
        <begin position="450"/>
        <end position="474"/>
    </location>
</feature>
<keyword evidence="2 5" id="KW-0812">Transmembrane</keyword>
<feature type="domain" description="Amino acid transporter transmembrane" evidence="6">
    <location>
        <begin position="284"/>
        <end position="481"/>
    </location>
</feature>
<evidence type="ECO:0000256" key="3">
    <source>
        <dbReference type="ARBA" id="ARBA00022989"/>
    </source>
</evidence>
<feature type="transmembrane region" description="Helical" evidence="5">
    <location>
        <begin position="24"/>
        <end position="48"/>
    </location>
</feature>
<name>A0ABV2AHW2_9EUKA</name>
<organism evidence="7 8">
    <name type="scientific">Bonamia ostreae</name>
    <dbReference type="NCBI Taxonomy" id="126728"/>
    <lineage>
        <taxon>Eukaryota</taxon>
        <taxon>Sar</taxon>
        <taxon>Rhizaria</taxon>
        <taxon>Endomyxa</taxon>
        <taxon>Ascetosporea</taxon>
        <taxon>Haplosporida</taxon>
        <taxon>Bonamia</taxon>
    </lineage>
</organism>
<evidence type="ECO:0000259" key="6">
    <source>
        <dbReference type="Pfam" id="PF01490"/>
    </source>
</evidence>
<dbReference type="Pfam" id="PF01490">
    <property type="entry name" value="Aa_trans"/>
    <property type="match status" value="2"/>
</dbReference>
<feature type="transmembrane region" description="Helical" evidence="5">
    <location>
        <begin position="116"/>
        <end position="134"/>
    </location>
</feature>
<proteinExistence type="predicted"/>
<comment type="subcellular location">
    <subcellularLocation>
        <location evidence="1">Membrane</location>
        <topology evidence="1">Multi-pass membrane protein</topology>
    </subcellularLocation>
</comment>
<sequence>MNLINSIIGTGIVTLPKAVKNSGLIASIFISLLCCITIYYTSHLMIYTADKREKKTGNLIMSYGELCQVTLGTFSYFFLVTITFLMSFLCICVYNILFRTQIKDIISDINSETFVYDKYVLLGVSLVLILPFCLLRDISKLSYVSLVSSVSVVIIVLITIARSPFYHREMVNLDYSEMRINEVKLNTERSLYLCDSANKEPDKYLVGHVKNYSYLLQALLDKNACPKLPKNEQIDEIISNLPELPQCYSVNNCDTWIEAIAHSHSNYLLSIYSLQVTPPESNSALLFLSSLGIYASTFICQQTTFSIFRQMKTQTVRQWKIVQLVSFSLVYILCMSLALSGYFSQQFQAGDTVFDKMKIRFFVQDDQRDIAVNVARILLVLTIAFSFPLQNFFARKNLLLLYYGLLEKIKKRSFKEEANRPSNVIFYSFSLGQFALALIFGLFVNGLIEVYSLIGALFASPMIYILPCLCYMAVNNNILKFLKENFRFF</sequence>
<evidence type="ECO:0000256" key="4">
    <source>
        <dbReference type="ARBA" id="ARBA00023136"/>
    </source>
</evidence>